<dbReference type="RefSeq" id="WP_250097028.1">
    <property type="nucleotide sequence ID" value="NZ_JAKRYL010000013.1"/>
</dbReference>
<dbReference type="EMBL" id="JAKRYL010000013">
    <property type="protein sequence ID" value="MCL7748135.1"/>
    <property type="molecule type" value="Genomic_DNA"/>
</dbReference>
<keyword evidence="3" id="KW-1185">Reference proteome</keyword>
<keyword evidence="2" id="KW-0808">Transferase</keyword>
<dbReference type="GO" id="GO:0030649">
    <property type="term" value="P:aminoglycoside antibiotic catabolic process"/>
    <property type="evidence" value="ECO:0007669"/>
    <property type="project" value="TreeGrafter"/>
</dbReference>
<reference evidence="2" key="1">
    <citation type="submission" date="2022-02" db="EMBL/GenBank/DDBJ databases">
        <title>Halalkalibacter sp. nov. isolated from Lonar Lake, India.</title>
        <authorList>
            <person name="Joshi A."/>
            <person name="Thite S."/>
            <person name="Lodha T."/>
        </authorList>
    </citation>
    <scope>NUCLEOTIDE SEQUENCE</scope>
    <source>
        <strain evidence="2">MEB205</strain>
    </source>
</reference>
<dbReference type="SUPFAM" id="SSF55729">
    <property type="entry name" value="Acyl-CoA N-acyltransferases (Nat)"/>
    <property type="match status" value="1"/>
</dbReference>
<proteinExistence type="predicted"/>
<feature type="domain" description="N-acetyltransferase" evidence="1">
    <location>
        <begin position="1"/>
        <end position="141"/>
    </location>
</feature>
<name>A0A9X2I8C4_9BACI</name>
<evidence type="ECO:0000313" key="3">
    <source>
        <dbReference type="Proteomes" id="UP001139150"/>
    </source>
</evidence>
<dbReference type="PROSITE" id="PS51186">
    <property type="entry name" value="GNAT"/>
    <property type="match status" value="1"/>
</dbReference>
<dbReference type="InterPro" id="IPR036527">
    <property type="entry name" value="SCP2_sterol-bd_dom_sf"/>
</dbReference>
<sequence>MDIVTIKEDKYFEAVRLSEYAFQYNVPKDEVNERIEQMKKHHQVIGVVEDEKLIAKLHFLPFEVYIGEKKITMGGIAGVATYPEYRRKGLVKGMLTHILEKMKTEGYLISMLYPFSVPFYREYGWELFANRLSVSMKKSDLRFQGESLGRIKRFSDSLPISSLNQIYEQYAEGFTGMLVREEDWWEKIGKETHIAMFFNEANEPKGYMMYKVKEKKMKVEEFIALNSSARRGLWNYICQHDSMIEDLEMIVDEREPLLFSLQEPRVKMEITPYFMARLVNVEAFLKQFTWNSIDKVMVLQVKDDYAPWNNKTFLLKKGDVTVLDTREIEERKACAIHLSINTLSAILFGYKRPVELMEIGKVTGSVESIRAFEDLVPRNKPFFYDFF</sequence>
<dbReference type="Proteomes" id="UP001139150">
    <property type="component" value="Unassembled WGS sequence"/>
</dbReference>
<dbReference type="InterPro" id="IPR016181">
    <property type="entry name" value="Acyl_CoA_acyltransferase"/>
</dbReference>
<keyword evidence="2" id="KW-0012">Acyltransferase</keyword>
<accession>A0A9X2I8C4</accession>
<dbReference type="SUPFAM" id="SSF55718">
    <property type="entry name" value="SCP-like"/>
    <property type="match status" value="1"/>
</dbReference>
<organism evidence="2 3">
    <name type="scientific">Halalkalibacter alkaliphilus</name>
    <dbReference type="NCBI Taxonomy" id="2917993"/>
    <lineage>
        <taxon>Bacteria</taxon>
        <taxon>Bacillati</taxon>
        <taxon>Bacillota</taxon>
        <taxon>Bacilli</taxon>
        <taxon>Bacillales</taxon>
        <taxon>Bacillaceae</taxon>
        <taxon>Halalkalibacter</taxon>
    </lineage>
</organism>
<dbReference type="AlphaFoldDB" id="A0A9X2I8C4"/>
<dbReference type="Pfam" id="PF13530">
    <property type="entry name" value="SCP2_2"/>
    <property type="match status" value="1"/>
</dbReference>
<comment type="caution">
    <text evidence="2">The sequence shown here is derived from an EMBL/GenBank/DDBJ whole genome shotgun (WGS) entry which is preliminary data.</text>
</comment>
<dbReference type="InterPro" id="IPR041380">
    <property type="entry name" value="Acetyltransf_17"/>
</dbReference>
<dbReference type="EC" id="2.3.1.-" evidence="2"/>
<dbReference type="InterPro" id="IPR000182">
    <property type="entry name" value="GNAT_dom"/>
</dbReference>
<dbReference type="PANTHER" id="PTHR37817:SF1">
    <property type="entry name" value="N-ACETYLTRANSFERASE EIS"/>
    <property type="match status" value="1"/>
</dbReference>
<protein>
    <submittedName>
        <fullName evidence="2">GNAT family N-acetyltransferase</fullName>
        <ecNumber evidence="2">2.3.1.-</ecNumber>
    </submittedName>
</protein>
<dbReference type="Pfam" id="PF17668">
    <property type="entry name" value="Acetyltransf_17"/>
    <property type="match status" value="1"/>
</dbReference>
<evidence type="ECO:0000313" key="2">
    <source>
        <dbReference type="EMBL" id="MCL7748135.1"/>
    </source>
</evidence>
<dbReference type="Pfam" id="PF13527">
    <property type="entry name" value="Acetyltransf_9"/>
    <property type="match status" value="1"/>
</dbReference>
<dbReference type="Gene3D" id="3.30.1050.10">
    <property type="entry name" value="SCP2 sterol-binding domain"/>
    <property type="match status" value="1"/>
</dbReference>
<dbReference type="InterPro" id="IPR051554">
    <property type="entry name" value="Acetyltransferase_Eis"/>
</dbReference>
<gene>
    <name evidence="2" type="ORF">MF646_13485</name>
</gene>
<dbReference type="InterPro" id="IPR025559">
    <property type="entry name" value="Eis_dom"/>
</dbReference>
<dbReference type="PANTHER" id="PTHR37817">
    <property type="entry name" value="N-ACETYLTRANSFERASE EIS"/>
    <property type="match status" value="1"/>
</dbReference>
<dbReference type="GO" id="GO:0034069">
    <property type="term" value="F:aminoglycoside N-acetyltransferase activity"/>
    <property type="evidence" value="ECO:0007669"/>
    <property type="project" value="TreeGrafter"/>
</dbReference>
<evidence type="ECO:0000259" key="1">
    <source>
        <dbReference type="PROSITE" id="PS51186"/>
    </source>
</evidence>
<dbReference type="Gene3D" id="3.40.630.30">
    <property type="match status" value="2"/>
</dbReference>
<dbReference type="CDD" id="cd04301">
    <property type="entry name" value="NAT_SF"/>
    <property type="match status" value="1"/>
</dbReference>